<dbReference type="OMA" id="VITYHMQ"/>
<dbReference type="InterPro" id="IPR043129">
    <property type="entry name" value="ATPase_NBD"/>
</dbReference>
<dbReference type="AlphaFoldDB" id="A0A915JE89"/>
<dbReference type="WBParaSite" id="nRc.2.0.1.t24801-RA">
    <property type="protein sequence ID" value="nRc.2.0.1.t24801-RA"/>
    <property type="gene ID" value="nRc.2.0.1.g24801"/>
</dbReference>
<proteinExistence type="predicted"/>
<accession>A0A915JE89</accession>
<evidence type="ECO:0000313" key="2">
    <source>
        <dbReference type="WBParaSite" id="nRc.2.0.1.t24801-RA"/>
    </source>
</evidence>
<dbReference type="SUPFAM" id="SSF53067">
    <property type="entry name" value="Actin-like ATPase domain"/>
    <property type="match status" value="1"/>
</dbReference>
<dbReference type="Gene3D" id="3.30.420.40">
    <property type="match status" value="1"/>
</dbReference>
<dbReference type="InterPro" id="IPR004000">
    <property type="entry name" value="Actin"/>
</dbReference>
<organism evidence="1 2">
    <name type="scientific">Romanomermis culicivorax</name>
    <name type="common">Nematode worm</name>
    <dbReference type="NCBI Taxonomy" id="13658"/>
    <lineage>
        <taxon>Eukaryota</taxon>
        <taxon>Metazoa</taxon>
        <taxon>Ecdysozoa</taxon>
        <taxon>Nematoda</taxon>
        <taxon>Enoplea</taxon>
        <taxon>Dorylaimia</taxon>
        <taxon>Mermithida</taxon>
        <taxon>Mermithoidea</taxon>
        <taxon>Mermithidae</taxon>
        <taxon>Romanomermis</taxon>
    </lineage>
</organism>
<evidence type="ECO:0000313" key="1">
    <source>
        <dbReference type="Proteomes" id="UP000887565"/>
    </source>
</evidence>
<dbReference type="Pfam" id="PF00022">
    <property type="entry name" value="Actin"/>
    <property type="match status" value="1"/>
</dbReference>
<keyword evidence="1" id="KW-1185">Reference proteome</keyword>
<reference evidence="2" key="1">
    <citation type="submission" date="2022-11" db="UniProtKB">
        <authorList>
            <consortium name="WormBaseParasite"/>
        </authorList>
    </citation>
    <scope>IDENTIFICATION</scope>
</reference>
<name>A0A915JE89_ROMCU</name>
<sequence length="74" mass="7787">MYNSQEKESPSDDVVDAPALFSGIMAGRLPAVVIDNGTGYTKLGYAGNTEPQFILPSAIAIKESATIGDAAQRR</sequence>
<dbReference type="Proteomes" id="UP000887565">
    <property type="component" value="Unplaced"/>
</dbReference>
<protein>
    <submittedName>
        <fullName evidence="2">Actin</fullName>
    </submittedName>
</protein>